<keyword evidence="1" id="KW-0472">Membrane</keyword>
<dbReference type="EMBL" id="KV453842">
    <property type="protein sequence ID" value="ODV91429.1"/>
    <property type="molecule type" value="Genomic_DNA"/>
</dbReference>
<proteinExistence type="predicted"/>
<evidence type="ECO:0000256" key="1">
    <source>
        <dbReference type="SAM" id="Phobius"/>
    </source>
</evidence>
<dbReference type="OrthoDB" id="310870at2759"/>
<reference evidence="4" key="1">
    <citation type="submission" date="2016-02" db="EMBL/GenBank/DDBJ databases">
        <title>Comparative genomics of biotechnologically important yeasts.</title>
        <authorList>
            <consortium name="DOE Joint Genome Institute"/>
            <person name="Riley R."/>
            <person name="Haridas S."/>
            <person name="Wolfe K.H."/>
            <person name="Lopes M.R."/>
            <person name="Hittinger C.T."/>
            <person name="Goker M."/>
            <person name="Salamov A."/>
            <person name="Wisecaver J."/>
            <person name="Long T.M."/>
            <person name="Aerts A.L."/>
            <person name="Barry K."/>
            <person name="Choi C."/>
            <person name="Clum A."/>
            <person name="Coughlan A.Y."/>
            <person name="Deshpande S."/>
            <person name="Douglass A.P."/>
            <person name="Hanson S.J."/>
            <person name="Klenk H.-P."/>
            <person name="Labutti K."/>
            <person name="Lapidus A."/>
            <person name="Lindquist E."/>
            <person name="Lipzen A."/>
            <person name="Meier-Kolthoff J.P."/>
            <person name="Ohm R.A."/>
            <person name="Otillar R.P."/>
            <person name="Pangilinan J."/>
            <person name="Peng Y."/>
            <person name="Rokas A."/>
            <person name="Rosa C.A."/>
            <person name="Scheuner C."/>
            <person name="Sibirny A.A."/>
            <person name="Slot J.C."/>
            <person name="Stielow J.B."/>
            <person name="Sun H."/>
            <person name="Kurtzman C.P."/>
            <person name="Blackwell M."/>
            <person name="Jeffries T.W."/>
            <person name="Grigoriev I.V."/>
        </authorList>
    </citation>
    <scope>NUCLEOTIDE SEQUENCE [LARGE SCALE GENOMIC DNA]</scope>
    <source>
        <strain evidence="4">NRRL Y-17796</strain>
    </source>
</reference>
<feature type="transmembrane region" description="Helical" evidence="1">
    <location>
        <begin position="332"/>
        <end position="351"/>
    </location>
</feature>
<name>A0A1E4TI71_9ASCO</name>
<organism evidence="3 4">
    <name type="scientific">Tortispora caseinolytica NRRL Y-17796</name>
    <dbReference type="NCBI Taxonomy" id="767744"/>
    <lineage>
        <taxon>Eukaryota</taxon>
        <taxon>Fungi</taxon>
        <taxon>Dikarya</taxon>
        <taxon>Ascomycota</taxon>
        <taxon>Saccharomycotina</taxon>
        <taxon>Trigonopsidomycetes</taxon>
        <taxon>Trigonopsidales</taxon>
        <taxon>Trigonopsidaceae</taxon>
        <taxon>Tortispora</taxon>
    </lineage>
</organism>
<feature type="domain" description="Calcium channel YVC1-like C-terminal transmembrane" evidence="2">
    <location>
        <begin position="244"/>
        <end position="531"/>
    </location>
</feature>
<dbReference type="AlphaFoldDB" id="A0A1E4TI71"/>
<dbReference type="PANTHER" id="PTHR35859">
    <property type="entry name" value="NONSELECTIVE CATION CHANNEL PROTEIN"/>
    <property type="match status" value="1"/>
</dbReference>
<dbReference type="InterPro" id="IPR056336">
    <property type="entry name" value="YVC1_C"/>
</dbReference>
<keyword evidence="1" id="KW-0812">Transmembrane</keyword>
<dbReference type="Proteomes" id="UP000095023">
    <property type="component" value="Unassembled WGS sequence"/>
</dbReference>
<dbReference type="InterPro" id="IPR052971">
    <property type="entry name" value="TRP_calcium_channel"/>
</dbReference>
<evidence type="ECO:0000313" key="4">
    <source>
        <dbReference type="Proteomes" id="UP000095023"/>
    </source>
</evidence>
<keyword evidence="1" id="KW-1133">Transmembrane helix</keyword>
<dbReference type="Pfam" id="PF23317">
    <property type="entry name" value="YVC1_C"/>
    <property type="match status" value="1"/>
</dbReference>
<protein>
    <recommendedName>
        <fullName evidence="2">Calcium channel YVC1-like C-terminal transmembrane domain-containing protein</fullName>
    </recommendedName>
</protein>
<feature type="transmembrane region" description="Helical" evidence="1">
    <location>
        <begin position="237"/>
        <end position="256"/>
    </location>
</feature>
<accession>A0A1E4TI71</accession>
<evidence type="ECO:0000313" key="3">
    <source>
        <dbReference type="EMBL" id="ODV91429.1"/>
    </source>
</evidence>
<sequence length="590" mass="67835">MDSMKYSFPVYESSESFDAMVRDFDQVMRSSIRAPYTYDQLRRVPVVNTIDHLVQSLRKSSHSGMVAALLVLGMEYSQIHDDRGVFQTRASATELIASKYISSMHTHDVIEALTYELDDQILNQSDSDAESENPLLQAVQTISGDFQPENRNHADREPQYWYEETGAGLCALEIAVMKPAQKFLITPAVKRVIDDIWKGDIVFWSSISTGARKHAVRYHRGQTDIFARLRVPRYRTAIIFINYMILLGLYLAALSFDHGLWWLETLLNLWFLGFVYEELSQFYESGSIVVYFRDFWSIIDLVIGAIFLTFLVLRIAGALMHSDKYHHMAQEVLSLEAFILVPRAFSVASIYPYYGTLLPCVRAMMYDLIQFVPLICVCFFGFLVTFCSLGKDVYSIQSMSGLLIRVFFGSAGTGLDAAPVINDVLGTPLMLFFIALTNLVLVTFIISILSQRYMVMIGNQREEYELMFASHVLDTITTSDKVTYFYPPLNIVSFLFRPLRYTMSAEHYQHFRIVLLKITHFPWVSCIWLFEYFRPRKRSLSYNSALPFPGEETEETNPLDARLSTMEDELKALRQLLQEVLEEKSMTAHN</sequence>
<feature type="transmembrane region" description="Helical" evidence="1">
    <location>
        <begin position="295"/>
        <end position="320"/>
    </location>
</feature>
<feature type="transmembrane region" description="Helical" evidence="1">
    <location>
        <begin position="371"/>
        <end position="390"/>
    </location>
</feature>
<dbReference type="PANTHER" id="PTHR35859:SF5">
    <property type="entry name" value="ION TRANSPORT DOMAIN-CONTAINING PROTEIN"/>
    <property type="match status" value="1"/>
</dbReference>
<evidence type="ECO:0000259" key="2">
    <source>
        <dbReference type="Pfam" id="PF23317"/>
    </source>
</evidence>
<feature type="transmembrane region" description="Helical" evidence="1">
    <location>
        <begin position="427"/>
        <end position="449"/>
    </location>
</feature>
<keyword evidence="4" id="KW-1185">Reference proteome</keyword>
<gene>
    <name evidence="3" type="ORF">CANCADRAFT_32073</name>
</gene>
<feature type="transmembrane region" description="Helical" evidence="1">
    <location>
        <begin position="402"/>
        <end position="421"/>
    </location>
</feature>